<feature type="compositionally biased region" description="Polar residues" evidence="13">
    <location>
        <begin position="20"/>
        <end position="33"/>
    </location>
</feature>
<keyword evidence="4" id="KW-0410">Iron transport</keyword>
<evidence type="ECO:0000256" key="13">
    <source>
        <dbReference type="SAM" id="MobiDB-lite"/>
    </source>
</evidence>
<feature type="region of interest" description="Disordered" evidence="13">
    <location>
        <begin position="20"/>
        <end position="52"/>
    </location>
</feature>
<keyword evidence="2 11" id="KW-0813">Transport</keyword>
<feature type="compositionally biased region" description="Pro residues" evidence="13">
    <location>
        <begin position="991"/>
        <end position="1001"/>
    </location>
</feature>
<gene>
    <name evidence="17" type="ORF">LZ536_07235</name>
</gene>
<keyword evidence="18" id="KW-1185">Reference proteome</keyword>
<dbReference type="Gene3D" id="2.40.170.20">
    <property type="entry name" value="TonB-dependent receptor, beta-barrel domain"/>
    <property type="match status" value="2"/>
</dbReference>
<keyword evidence="10 11" id="KW-0998">Cell outer membrane</keyword>
<name>A0ABT0RM20_9SPHN</name>
<comment type="similarity">
    <text evidence="11 12">Belongs to the TonB-dependent receptor family.</text>
</comment>
<evidence type="ECO:0000256" key="14">
    <source>
        <dbReference type="SAM" id="SignalP"/>
    </source>
</evidence>
<dbReference type="RefSeq" id="WP_249847737.1">
    <property type="nucleotide sequence ID" value="NZ_JAMGBD010000001.1"/>
</dbReference>
<evidence type="ECO:0000256" key="7">
    <source>
        <dbReference type="ARBA" id="ARBA00023065"/>
    </source>
</evidence>
<evidence type="ECO:0000256" key="11">
    <source>
        <dbReference type="PROSITE-ProRule" id="PRU01360"/>
    </source>
</evidence>
<evidence type="ECO:0000256" key="3">
    <source>
        <dbReference type="ARBA" id="ARBA00022452"/>
    </source>
</evidence>
<keyword evidence="9 11" id="KW-0472">Membrane</keyword>
<dbReference type="Pfam" id="PF07715">
    <property type="entry name" value="Plug"/>
    <property type="match status" value="1"/>
</dbReference>
<evidence type="ECO:0000256" key="6">
    <source>
        <dbReference type="ARBA" id="ARBA00023004"/>
    </source>
</evidence>
<keyword evidence="7" id="KW-0406">Ion transport</keyword>
<dbReference type="Pfam" id="PF00593">
    <property type="entry name" value="TonB_dep_Rec_b-barrel"/>
    <property type="match status" value="1"/>
</dbReference>
<comment type="subcellular location">
    <subcellularLocation>
        <location evidence="1 11">Cell outer membrane</location>
        <topology evidence="1 11">Multi-pass membrane protein</topology>
    </subcellularLocation>
</comment>
<dbReference type="SUPFAM" id="SSF56935">
    <property type="entry name" value="Porins"/>
    <property type="match status" value="1"/>
</dbReference>
<proteinExistence type="inferred from homology"/>
<dbReference type="InterPro" id="IPR039426">
    <property type="entry name" value="TonB-dep_rcpt-like"/>
</dbReference>
<organism evidence="17 18">
    <name type="scientific">Sphingomonas alba</name>
    <dbReference type="NCBI Taxonomy" id="2908208"/>
    <lineage>
        <taxon>Bacteria</taxon>
        <taxon>Pseudomonadati</taxon>
        <taxon>Pseudomonadota</taxon>
        <taxon>Alphaproteobacteria</taxon>
        <taxon>Sphingomonadales</taxon>
        <taxon>Sphingomonadaceae</taxon>
        <taxon>Sphingomonas</taxon>
    </lineage>
</organism>
<dbReference type="InterPro" id="IPR036942">
    <property type="entry name" value="Beta-barrel_TonB_sf"/>
</dbReference>
<sequence length="1033" mass="110267">MRKSIWLLSAGFAVLATPSYAQDTQGSSSTTAEGPSEAAAVDQPKAEDEQKEGDAIIVTATRRNEALSDVPLAVSAVSGDTLKKTGATDLRGLNQVSPSLFVFSTSSEGGAARANIRGIGTVGDNPGLESSVATFIDGVYRSRTGVGLTELGAVDRIEVLRGPQGTLFGRNASAGLIHVITAKPRFTQEIYGEASIGNYGYKRLDLGATGPITDSLAARIDGVWIKRDGFLDDVVGGGDYNDRNRYMVRGQLLYQPNDDLSVRFIADYTHRNEQCCAAVYQPTEDKLRTSAQTYLSLPSTFATIIRGLHPVGNPDLNARGIILDDPYDRKISVTPGRSFNSDTEDWGASLEANYDFGGAQLTSITAYRSNDFERGQDADFNNLDILYRDGSGGSYNKFKTFTQELRFQGELWGGRLNWLVGGYYAHENLKLRDNLTYGNDYSQYANCVVANSFAGTFVNAGNLLHNAGLVALGNGLIDTNNATNNGGTCFNTNVANAMIGTGLLTGANLLTFQAFSKLGAFAGGTTSGFTNLTGRTFTGVGLDDLYDQDSDNFAIFTHNIFEITKGLKLTVGLRYTHEKKTLDAHLTDNNLICEALSGTTLASLPCLIPSVPGHDYSFDDSKTEHKFSGTAVLSWKPIDEILMYASYSKGYKAGGFNLDRSALARAFTTNLSTHATVAGAVCGTGPGAGLNCTHAAGGSDLQFDPELNDAWELGLKYNGRGIDINLALFRQDFKDFQLNTFNGLNFEVENVNSCSSLDVPNGDTDVNDPVTTGPTGACVGSLRSGVRSTGLEIEVFTRPFRYASFNVGMTYARTRYRDNLVGASGEPLSGSLFQLSNAQVSGASELVTTASFGYTPPIGSNGMHGLFYIDARQMSGFNTGSDLDVEKFQKGFGVINGRIGISGPNDLWGVELWAQNLLDTKFKQVAFDAPLQGGCTENGALNGFCGVLANYPVTTRSQQLYADFLGEPRTFGLTIKGKLGQPRPRMVEAAPPAPPPPPPAPMQTCADGSVIEASATCPSPPPPPPPAPAPERG</sequence>
<keyword evidence="5 11" id="KW-0812">Transmembrane</keyword>
<keyword evidence="17" id="KW-0675">Receptor</keyword>
<dbReference type="InterPro" id="IPR012910">
    <property type="entry name" value="Plug_dom"/>
</dbReference>
<feature type="compositionally biased region" description="Pro residues" evidence="13">
    <location>
        <begin position="1018"/>
        <end position="1033"/>
    </location>
</feature>
<accession>A0ABT0RM20</accession>
<evidence type="ECO:0000313" key="18">
    <source>
        <dbReference type="Proteomes" id="UP001165363"/>
    </source>
</evidence>
<evidence type="ECO:0000259" key="15">
    <source>
        <dbReference type="Pfam" id="PF00593"/>
    </source>
</evidence>
<dbReference type="EMBL" id="JAMGBD010000001">
    <property type="protein sequence ID" value="MCL6683691.1"/>
    <property type="molecule type" value="Genomic_DNA"/>
</dbReference>
<keyword evidence="14" id="KW-0732">Signal</keyword>
<dbReference type="Proteomes" id="UP001165363">
    <property type="component" value="Unassembled WGS sequence"/>
</dbReference>
<dbReference type="PANTHER" id="PTHR32552">
    <property type="entry name" value="FERRICHROME IRON RECEPTOR-RELATED"/>
    <property type="match status" value="1"/>
</dbReference>
<evidence type="ECO:0000256" key="10">
    <source>
        <dbReference type="ARBA" id="ARBA00023237"/>
    </source>
</evidence>
<keyword evidence="3 11" id="KW-1134">Transmembrane beta strand</keyword>
<protein>
    <submittedName>
        <fullName evidence="17">TonB-dependent receptor</fullName>
    </submittedName>
</protein>
<feature type="chain" id="PRO_5045602106" evidence="14">
    <location>
        <begin position="22"/>
        <end position="1033"/>
    </location>
</feature>
<dbReference type="PANTHER" id="PTHR32552:SF81">
    <property type="entry name" value="TONB-DEPENDENT OUTER MEMBRANE RECEPTOR"/>
    <property type="match status" value="1"/>
</dbReference>
<evidence type="ECO:0000256" key="8">
    <source>
        <dbReference type="ARBA" id="ARBA00023077"/>
    </source>
</evidence>
<evidence type="ECO:0000256" key="9">
    <source>
        <dbReference type="ARBA" id="ARBA00023136"/>
    </source>
</evidence>
<dbReference type="InterPro" id="IPR000531">
    <property type="entry name" value="Beta-barrel_TonB"/>
</dbReference>
<comment type="caution">
    <text evidence="17">The sequence shown here is derived from an EMBL/GenBank/DDBJ whole genome shotgun (WGS) entry which is preliminary data.</text>
</comment>
<evidence type="ECO:0000256" key="5">
    <source>
        <dbReference type="ARBA" id="ARBA00022692"/>
    </source>
</evidence>
<evidence type="ECO:0000256" key="1">
    <source>
        <dbReference type="ARBA" id="ARBA00004571"/>
    </source>
</evidence>
<keyword evidence="6" id="KW-0408">Iron</keyword>
<reference evidence="17" key="1">
    <citation type="submission" date="2022-05" db="EMBL/GenBank/DDBJ databases">
        <authorList>
            <person name="Jo J.-H."/>
            <person name="Im W.-T."/>
        </authorList>
    </citation>
    <scope>NUCLEOTIDE SEQUENCE</scope>
    <source>
        <strain evidence="17">SE158</strain>
    </source>
</reference>
<evidence type="ECO:0000259" key="16">
    <source>
        <dbReference type="Pfam" id="PF07715"/>
    </source>
</evidence>
<feature type="signal peptide" evidence="14">
    <location>
        <begin position="1"/>
        <end position="21"/>
    </location>
</feature>
<dbReference type="PROSITE" id="PS52016">
    <property type="entry name" value="TONB_DEPENDENT_REC_3"/>
    <property type="match status" value="1"/>
</dbReference>
<feature type="domain" description="TonB-dependent receptor-like beta-barrel" evidence="15">
    <location>
        <begin position="377"/>
        <end position="917"/>
    </location>
</feature>
<feature type="region of interest" description="Disordered" evidence="13">
    <location>
        <begin position="976"/>
        <end position="1033"/>
    </location>
</feature>
<keyword evidence="8 12" id="KW-0798">TonB box</keyword>
<evidence type="ECO:0000256" key="2">
    <source>
        <dbReference type="ARBA" id="ARBA00022448"/>
    </source>
</evidence>
<evidence type="ECO:0000256" key="12">
    <source>
        <dbReference type="RuleBase" id="RU003357"/>
    </source>
</evidence>
<evidence type="ECO:0000313" key="17">
    <source>
        <dbReference type="EMBL" id="MCL6683691.1"/>
    </source>
</evidence>
<feature type="domain" description="TonB-dependent receptor plug" evidence="16">
    <location>
        <begin position="67"/>
        <end position="175"/>
    </location>
</feature>
<evidence type="ECO:0000256" key="4">
    <source>
        <dbReference type="ARBA" id="ARBA00022496"/>
    </source>
</evidence>